<sequence length="114" mass="13165">MLGRYLSNPESQHWKVAKKVLRYLQATKDLMLTYRRINILDVVGFCDADFASCIDDKKSTTSYIFVMTRGIVSWKSVKQMLTTSSTMEAEYVACYEACSHAFMDAEFYFSFESC</sequence>
<dbReference type="EMBL" id="QGNW01001287">
    <property type="protein sequence ID" value="RVW47213.1"/>
    <property type="molecule type" value="Genomic_DNA"/>
</dbReference>
<accession>A0A438EHL1</accession>
<dbReference type="Proteomes" id="UP000288805">
    <property type="component" value="Unassembled WGS sequence"/>
</dbReference>
<name>A0A438EHL1_VITVI</name>
<evidence type="ECO:0000313" key="2">
    <source>
        <dbReference type="Proteomes" id="UP000288805"/>
    </source>
</evidence>
<dbReference type="PANTHER" id="PTHR11439:SF467">
    <property type="entry name" value="INTEGRASE CATALYTIC DOMAIN-CONTAINING PROTEIN"/>
    <property type="match status" value="1"/>
</dbReference>
<organism evidence="1 2">
    <name type="scientific">Vitis vinifera</name>
    <name type="common">Grape</name>
    <dbReference type="NCBI Taxonomy" id="29760"/>
    <lineage>
        <taxon>Eukaryota</taxon>
        <taxon>Viridiplantae</taxon>
        <taxon>Streptophyta</taxon>
        <taxon>Embryophyta</taxon>
        <taxon>Tracheophyta</taxon>
        <taxon>Spermatophyta</taxon>
        <taxon>Magnoliopsida</taxon>
        <taxon>eudicotyledons</taxon>
        <taxon>Gunneridae</taxon>
        <taxon>Pentapetalae</taxon>
        <taxon>rosids</taxon>
        <taxon>Vitales</taxon>
        <taxon>Vitaceae</taxon>
        <taxon>Viteae</taxon>
        <taxon>Vitis</taxon>
    </lineage>
</organism>
<comment type="caution">
    <text evidence="1">The sequence shown here is derived from an EMBL/GenBank/DDBJ whole genome shotgun (WGS) entry which is preliminary data.</text>
</comment>
<gene>
    <name evidence="1" type="primary">POLX_2486</name>
    <name evidence="1" type="ORF">CK203_070075</name>
</gene>
<reference evidence="1 2" key="1">
    <citation type="journal article" date="2018" name="PLoS Genet.">
        <title>Population sequencing reveals clonal diversity and ancestral inbreeding in the grapevine cultivar Chardonnay.</title>
        <authorList>
            <person name="Roach M.J."/>
            <person name="Johnson D.L."/>
            <person name="Bohlmann J."/>
            <person name="van Vuuren H.J."/>
            <person name="Jones S.J."/>
            <person name="Pretorius I.S."/>
            <person name="Schmidt S.A."/>
            <person name="Borneman A.R."/>
        </authorList>
    </citation>
    <scope>NUCLEOTIDE SEQUENCE [LARGE SCALE GENOMIC DNA]</scope>
    <source>
        <strain evidence="2">cv. Chardonnay</strain>
        <tissue evidence="1">Leaf</tissue>
    </source>
</reference>
<evidence type="ECO:0000313" key="1">
    <source>
        <dbReference type="EMBL" id="RVW47213.1"/>
    </source>
</evidence>
<dbReference type="PANTHER" id="PTHR11439">
    <property type="entry name" value="GAG-POL-RELATED RETROTRANSPOSON"/>
    <property type="match status" value="1"/>
</dbReference>
<proteinExistence type="predicted"/>
<dbReference type="CDD" id="cd09272">
    <property type="entry name" value="RNase_HI_RT_Ty1"/>
    <property type="match status" value="1"/>
</dbReference>
<protein>
    <submittedName>
        <fullName evidence="1">Retrovirus-related Pol polyprotein from transposon TNT 1-94</fullName>
    </submittedName>
</protein>
<dbReference type="AlphaFoldDB" id="A0A438EHL1"/>